<reference evidence="1 2" key="1">
    <citation type="submission" date="2022-04" db="EMBL/GenBank/DDBJ databases">
        <authorList>
            <person name="Ra J.-S."/>
            <person name="Kim S.-B."/>
        </authorList>
    </citation>
    <scope>NUCLEOTIDE SEQUENCE [LARGE SCALE GENOMIC DNA]</scope>
    <source>
        <strain evidence="1 2">MMS21-Er5</strain>
    </source>
</reference>
<proteinExistence type="predicted"/>
<sequence length="66" mass="7970">MNEIDEIKEVLTFLEEKFRVEFQLKILEEVPNKITDKKIKTIFKGCSSKVHHTDYLSCHDYYKKTF</sequence>
<keyword evidence="2" id="KW-1185">Reference proteome</keyword>
<protein>
    <submittedName>
        <fullName evidence="1">Uncharacterized protein</fullName>
    </submittedName>
</protein>
<gene>
    <name evidence="1" type="ORF">M0M44_11730</name>
</gene>
<dbReference type="RefSeq" id="WP_248729929.1">
    <property type="nucleotide sequence ID" value="NZ_CP096829.1"/>
</dbReference>
<organism evidence="1 2">
    <name type="scientific">Flavobacterium humidisoli</name>
    <dbReference type="NCBI Taxonomy" id="2937442"/>
    <lineage>
        <taxon>Bacteria</taxon>
        <taxon>Pseudomonadati</taxon>
        <taxon>Bacteroidota</taxon>
        <taxon>Flavobacteriia</taxon>
        <taxon>Flavobacteriales</taxon>
        <taxon>Flavobacteriaceae</taxon>
        <taxon>Flavobacterium</taxon>
    </lineage>
</organism>
<evidence type="ECO:0000313" key="1">
    <source>
        <dbReference type="EMBL" id="UPZ17991.1"/>
    </source>
</evidence>
<dbReference type="EMBL" id="CP096829">
    <property type="protein sequence ID" value="UPZ17991.1"/>
    <property type="molecule type" value="Genomic_DNA"/>
</dbReference>
<dbReference type="Proteomes" id="UP000829998">
    <property type="component" value="Chromosome"/>
</dbReference>
<name>A0ABY4LY37_9FLAO</name>
<accession>A0ABY4LY37</accession>
<evidence type="ECO:0000313" key="2">
    <source>
        <dbReference type="Proteomes" id="UP000829998"/>
    </source>
</evidence>